<reference evidence="1 2" key="1">
    <citation type="submission" date="2019-10" db="EMBL/GenBank/DDBJ databases">
        <authorList>
            <person name="Palmer J.M."/>
        </authorList>
    </citation>
    <scope>NUCLEOTIDE SEQUENCE [LARGE SCALE GENOMIC DNA]</scope>
    <source>
        <strain evidence="1 2">TWF506</strain>
    </source>
</reference>
<comment type="caution">
    <text evidence="1">The sequence shown here is derived from an EMBL/GenBank/DDBJ whole genome shotgun (WGS) entry which is preliminary data.</text>
</comment>
<dbReference type="AlphaFoldDB" id="A0AAN8NB21"/>
<evidence type="ECO:0000313" key="1">
    <source>
        <dbReference type="EMBL" id="KAK6497186.1"/>
    </source>
</evidence>
<dbReference type="EMBL" id="JAVHJM010000015">
    <property type="protein sequence ID" value="KAK6497186.1"/>
    <property type="molecule type" value="Genomic_DNA"/>
</dbReference>
<accession>A0AAN8NB21</accession>
<proteinExistence type="predicted"/>
<dbReference type="Proteomes" id="UP001307849">
    <property type="component" value="Unassembled WGS sequence"/>
</dbReference>
<name>A0AAN8NB21_9PEZI</name>
<protein>
    <submittedName>
        <fullName evidence="1">Uncharacterized protein</fullName>
    </submittedName>
</protein>
<organism evidence="1 2">
    <name type="scientific">Arthrobotrys conoides</name>
    <dbReference type="NCBI Taxonomy" id="74498"/>
    <lineage>
        <taxon>Eukaryota</taxon>
        <taxon>Fungi</taxon>
        <taxon>Dikarya</taxon>
        <taxon>Ascomycota</taxon>
        <taxon>Pezizomycotina</taxon>
        <taxon>Orbiliomycetes</taxon>
        <taxon>Orbiliales</taxon>
        <taxon>Orbiliaceae</taxon>
        <taxon>Arthrobotrys</taxon>
    </lineage>
</organism>
<gene>
    <name evidence="1" type="ORF">TWF506_004661</name>
</gene>
<sequence>MPTFCILGVRQPRAPKPATTALLINPPGNGPVQAVLNTPELLSNILCNVGFPENLTSKDSVSAFITLSKCLRVCKKWNMTIQGYRKLNQRTFRDHKLIESSDKKVLVCQPFVTEIMRWSELSQYRAMGPLKFLKVINFPCHLFFTQPPVQAVSFSFSMIYGNRTNWVPALQGGTNQEYTEWDADTETLKYFCQGGVKVGGIAKVLQDVEEYFIKGMMIGVTIGVVGGGKGSDGLPVWIDYDGDGMDEIREGTGDMPEEIFRVLRRRGSGRRLLTA</sequence>
<evidence type="ECO:0000313" key="2">
    <source>
        <dbReference type="Proteomes" id="UP001307849"/>
    </source>
</evidence>
<keyword evidence="2" id="KW-1185">Reference proteome</keyword>